<organism evidence="1 2">
    <name type="scientific">Trichoderma lentiforme</name>
    <dbReference type="NCBI Taxonomy" id="1567552"/>
    <lineage>
        <taxon>Eukaryota</taxon>
        <taxon>Fungi</taxon>
        <taxon>Dikarya</taxon>
        <taxon>Ascomycota</taxon>
        <taxon>Pezizomycotina</taxon>
        <taxon>Sordariomycetes</taxon>
        <taxon>Hypocreomycetidae</taxon>
        <taxon>Hypocreales</taxon>
        <taxon>Hypocreaceae</taxon>
        <taxon>Trichoderma</taxon>
    </lineage>
</organism>
<gene>
    <name evidence="1" type="ORF">CFAM422_006791</name>
</gene>
<proteinExistence type="predicted"/>
<sequence length="70" mass="7846">MAPAWSRRTVPRASSLGLTRLLEIDRKGDYWQSLEPWATDCRRGRGNRQIMGCPANQSVPQLDLDFASAA</sequence>
<dbReference type="Proteomes" id="UP000801864">
    <property type="component" value="Unassembled WGS sequence"/>
</dbReference>
<evidence type="ECO:0000313" key="1">
    <source>
        <dbReference type="EMBL" id="KAF3070327.1"/>
    </source>
</evidence>
<keyword evidence="2" id="KW-1185">Reference proteome</keyword>
<name>A0A9P4XEN0_9HYPO</name>
<protein>
    <submittedName>
        <fullName evidence="1">Uncharacterized protein</fullName>
    </submittedName>
</protein>
<comment type="caution">
    <text evidence="1">The sequence shown here is derived from an EMBL/GenBank/DDBJ whole genome shotgun (WGS) entry which is preliminary data.</text>
</comment>
<evidence type="ECO:0000313" key="2">
    <source>
        <dbReference type="Proteomes" id="UP000801864"/>
    </source>
</evidence>
<dbReference type="EMBL" id="QLNT01000011">
    <property type="protein sequence ID" value="KAF3070327.1"/>
    <property type="molecule type" value="Genomic_DNA"/>
</dbReference>
<reference evidence="1 2" key="1">
    <citation type="submission" date="2018-06" db="EMBL/GenBank/DDBJ databases">
        <title>Genome analysis of cellulolytic fungus Trichoderma lentiforme CFAM-422.</title>
        <authorList>
            <person name="Steindorff A.S."/>
            <person name="Formighieri E.F."/>
            <person name="Midorikawa G.E.O."/>
            <person name="Tamietti M.S."/>
            <person name="Ramos E.Z."/>
            <person name="Silva A.S."/>
            <person name="Bon E.P.S."/>
            <person name="Mendes T.D."/>
            <person name="Damaso M.C.T."/>
            <person name="Favaro L.C.L."/>
        </authorList>
    </citation>
    <scope>NUCLEOTIDE SEQUENCE [LARGE SCALE GENOMIC DNA]</scope>
    <source>
        <strain evidence="1 2">CFAM-422</strain>
    </source>
</reference>
<accession>A0A9P4XEN0</accession>
<dbReference type="AlphaFoldDB" id="A0A9P4XEN0"/>